<dbReference type="VEuPathDB" id="FungiDB:HpaG802670"/>
<reference evidence="1" key="2">
    <citation type="submission" date="2015-06" db="UniProtKB">
        <authorList>
            <consortium name="EnsemblProtists"/>
        </authorList>
    </citation>
    <scope>IDENTIFICATION</scope>
    <source>
        <strain evidence="1">Emoy2</strain>
    </source>
</reference>
<dbReference type="Proteomes" id="UP000011713">
    <property type="component" value="Unassembled WGS sequence"/>
</dbReference>
<dbReference type="AlphaFoldDB" id="M4B8R3"/>
<protein>
    <submittedName>
        <fullName evidence="1">Uncharacterized protein</fullName>
    </submittedName>
</protein>
<dbReference type="EnsemblProtists" id="HpaT802670">
    <property type="protein sequence ID" value="HpaP802670"/>
    <property type="gene ID" value="HpaG802670"/>
</dbReference>
<organism evidence="1 2">
    <name type="scientific">Hyaloperonospora arabidopsidis (strain Emoy2)</name>
    <name type="common">Downy mildew agent</name>
    <name type="synonym">Peronospora arabidopsidis</name>
    <dbReference type="NCBI Taxonomy" id="559515"/>
    <lineage>
        <taxon>Eukaryota</taxon>
        <taxon>Sar</taxon>
        <taxon>Stramenopiles</taxon>
        <taxon>Oomycota</taxon>
        <taxon>Peronosporomycetes</taxon>
        <taxon>Peronosporales</taxon>
        <taxon>Peronosporaceae</taxon>
        <taxon>Hyaloperonospora</taxon>
    </lineage>
</organism>
<accession>M4B8R3</accession>
<dbReference type="HOGENOM" id="CLU_3091383_0_0_1"/>
<name>M4B8R3_HYAAE</name>
<dbReference type="InParanoid" id="M4B8R3"/>
<dbReference type="EMBL" id="JH597989">
    <property type="status" value="NOT_ANNOTATED_CDS"/>
    <property type="molecule type" value="Genomic_DNA"/>
</dbReference>
<sequence>MALCTGVITPYVLIVRPSNTSAESSLTNGKCFVVITCRGRLTQTLQPQRSLA</sequence>
<reference evidence="2" key="1">
    <citation type="journal article" date="2010" name="Science">
        <title>Signatures of adaptation to obligate biotrophy in the Hyaloperonospora arabidopsidis genome.</title>
        <authorList>
            <person name="Baxter L."/>
            <person name="Tripathy S."/>
            <person name="Ishaque N."/>
            <person name="Boot N."/>
            <person name="Cabral A."/>
            <person name="Kemen E."/>
            <person name="Thines M."/>
            <person name="Ah-Fong A."/>
            <person name="Anderson R."/>
            <person name="Badejoko W."/>
            <person name="Bittner-Eddy P."/>
            <person name="Boore J.L."/>
            <person name="Chibucos M.C."/>
            <person name="Coates M."/>
            <person name="Dehal P."/>
            <person name="Delehaunty K."/>
            <person name="Dong S."/>
            <person name="Downton P."/>
            <person name="Dumas B."/>
            <person name="Fabro G."/>
            <person name="Fronick C."/>
            <person name="Fuerstenberg S.I."/>
            <person name="Fulton L."/>
            <person name="Gaulin E."/>
            <person name="Govers F."/>
            <person name="Hughes L."/>
            <person name="Humphray S."/>
            <person name="Jiang R.H."/>
            <person name="Judelson H."/>
            <person name="Kamoun S."/>
            <person name="Kyung K."/>
            <person name="Meijer H."/>
            <person name="Minx P."/>
            <person name="Morris P."/>
            <person name="Nelson J."/>
            <person name="Phuntumart V."/>
            <person name="Qutob D."/>
            <person name="Rehmany A."/>
            <person name="Rougon-Cardoso A."/>
            <person name="Ryden P."/>
            <person name="Torto-Alalibo T."/>
            <person name="Studholme D."/>
            <person name="Wang Y."/>
            <person name="Win J."/>
            <person name="Wood J."/>
            <person name="Clifton S.W."/>
            <person name="Rogers J."/>
            <person name="Van den Ackerveken G."/>
            <person name="Jones J.D."/>
            <person name="McDowell J.M."/>
            <person name="Beynon J."/>
            <person name="Tyler B.M."/>
        </authorList>
    </citation>
    <scope>NUCLEOTIDE SEQUENCE [LARGE SCALE GENOMIC DNA]</scope>
    <source>
        <strain evidence="2">Emoy2</strain>
    </source>
</reference>
<evidence type="ECO:0000313" key="1">
    <source>
        <dbReference type="EnsemblProtists" id="HpaP802670"/>
    </source>
</evidence>
<proteinExistence type="predicted"/>
<keyword evidence="2" id="KW-1185">Reference proteome</keyword>
<evidence type="ECO:0000313" key="2">
    <source>
        <dbReference type="Proteomes" id="UP000011713"/>
    </source>
</evidence>